<comment type="caution">
    <text evidence="4">The sequence shown here is derived from an EMBL/GenBank/DDBJ whole genome shotgun (WGS) entry which is preliminary data.</text>
</comment>
<dbReference type="Pfam" id="PF03480">
    <property type="entry name" value="DctP"/>
    <property type="match status" value="1"/>
</dbReference>
<evidence type="ECO:0000256" key="3">
    <source>
        <dbReference type="ARBA" id="ARBA00022729"/>
    </source>
</evidence>
<dbReference type="AlphaFoldDB" id="X1HP81"/>
<reference evidence="4" key="1">
    <citation type="journal article" date="2014" name="Front. Microbiol.">
        <title>High frequency of phylogenetically diverse reductive dehalogenase-homologous genes in deep subseafloor sedimentary metagenomes.</title>
        <authorList>
            <person name="Kawai M."/>
            <person name="Futagami T."/>
            <person name="Toyoda A."/>
            <person name="Takaki Y."/>
            <person name="Nishi S."/>
            <person name="Hori S."/>
            <person name="Arai W."/>
            <person name="Tsubouchi T."/>
            <person name="Morono Y."/>
            <person name="Uchiyama I."/>
            <person name="Ito T."/>
            <person name="Fujiyama A."/>
            <person name="Inagaki F."/>
            <person name="Takami H."/>
        </authorList>
    </citation>
    <scope>NUCLEOTIDE SEQUENCE</scope>
    <source>
        <strain evidence="4">Expedition CK06-06</strain>
    </source>
</reference>
<dbReference type="EMBL" id="BARU01006399">
    <property type="protein sequence ID" value="GAH47093.1"/>
    <property type="molecule type" value="Genomic_DNA"/>
</dbReference>
<evidence type="ECO:0000256" key="2">
    <source>
        <dbReference type="ARBA" id="ARBA00022448"/>
    </source>
</evidence>
<dbReference type="PANTHER" id="PTHR33376:SF7">
    <property type="entry name" value="C4-DICARBOXYLATE-BINDING PROTEIN DCTB"/>
    <property type="match status" value="1"/>
</dbReference>
<keyword evidence="3" id="KW-0732">Signal</keyword>
<organism evidence="4">
    <name type="scientific">marine sediment metagenome</name>
    <dbReference type="NCBI Taxonomy" id="412755"/>
    <lineage>
        <taxon>unclassified sequences</taxon>
        <taxon>metagenomes</taxon>
        <taxon>ecological metagenomes</taxon>
    </lineage>
</organism>
<dbReference type="Gene3D" id="3.40.190.170">
    <property type="entry name" value="Bacterial extracellular solute-binding protein, family 7"/>
    <property type="match status" value="1"/>
</dbReference>
<dbReference type="InterPro" id="IPR018389">
    <property type="entry name" value="DctP_fam"/>
</dbReference>
<dbReference type="CDD" id="cd13603">
    <property type="entry name" value="PBP2_TRAP_Siap_TeaA_like"/>
    <property type="match status" value="1"/>
</dbReference>
<name>X1HP81_9ZZZZ</name>
<proteinExistence type="inferred from homology"/>
<protein>
    <submittedName>
        <fullName evidence="4">Uncharacterized protein</fullName>
    </submittedName>
</protein>
<dbReference type="InterPro" id="IPR038404">
    <property type="entry name" value="TRAP_DctP_sf"/>
</dbReference>
<comment type="similarity">
    <text evidence="1">Belongs to the bacterial solute-binding protein 7 family.</text>
</comment>
<dbReference type="GO" id="GO:0055085">
    <property type="term" value="P:transmembrane transport"/>
    <property type="evidence" value="ECO:0007669"/>
    <property type="project" value="InterPro"/>
</dbReference>
<evidence type="ECO:0000313" key="4">
    <source>
        <dbReference type="EMBL" id="GAH47093.1"/>
    </source>
</evidence>
<keyword evidence="2" id="KW-0813">Transport</keyword>
<gene>
    <name evidence="4" type="ORF">S03H2_12588</name>
</gene>
<evidence type="ECO:0000256" key="1">
    <source>
        <dbReference type="ARBA" id="ARBA00009023"/>
    </source>
</evidence>
<accession>X1HP81</accession>
<dbReference type="NCBIfam" id="NF037995">
    <property type="entry name" value="TRAP_S1"/>
    <property type="match status" value="1"/>
</dbReference>
<sequence length="154" mass="17199">MSSPILIETFNTLGAQATPMAFGELYSALQMGVVDGAETDHLDLLYEKFHEVTKYVSYTNHMFLVIALIFSKKMFDKLPQDIQAAVLKAGQASVVAEREAMDVLTASALTELKELGLEFYEVDKNLFREKVEQVYRNNAAKVGGMAKIEEVIKQ</sequence>
<dbReference type="PANTHER" id="PTHR33376">
    <property type="match status" value="1"/>
</dbReference>